<proteinExistence type="predicted"/>
<organism evidence="1 2">
    <name type="scientific">Gymnopilus junonius</name>
    <name type="common">Spectacular rustgill mushroom</name>
    <name type="synonym">Gymnopilus spectabilis subsp. junonius</name>
    <dbReference type="NCBI Taxonomy" id="109634"/>
    <lineage>
        <taxon>Eukaryota</taxon>
        <taxon>Fungi</taxon>
        <taxon>Dikarya</taxon>
        <taxon>Basidiomycota</taxon>
        <taxon>Agaricomycotina</taxon>
        <taxon>Agaricomycetes</taxon>
        <taxon>Agaricomycetidae</taxon>
        <taxon>Agaricales</taxon>
        <taxon>Agaricineae</taxon>
        <taxon>Hymenogastraceae</taxon>
        <taxon>Gymnopilus</taxon>
    </lineage>
</organism>
<protein>
    <submittedName>
        <fullName evidence="1">Uncharacterized protein</fullName>
    </submittedName>
</protein>
<evidence type="ECO:0000313" key="1">
    <source>
        <dbReference type="EMBL" id="KAF8891607.1"/>
    </source>
</evidence>
<name>A0A9P5TL82_GYMJU</name>
<dbReference type="Proteomes" id="UP000724874">
    <property type="component" value="Unassembled WGS sequence"/>
</dbReference>
<dbReference type="OrthoDB" id="2734890at2759"/>
<reference evidence="1" key="1">
    <citation type="submission" date="2020-11" db="EMBL/GenBank/DDBJ databases">
        <authorList>
            <consortium name="DOE Joint Genome Institute"/>
            <person name="Ahrendt S."/>
            <person name="Riley R."/>
            <person name="Andreopoulos W."/>
            <person name="LaButti K."/>
            <person name="Pangilinan J."/>
            <person name="Ruiz-duenas F.J."/>
            <person name="Barrasa J.M."/>
            <person name="Sanchez-Garcia M."/>
            <person name="Camarero S."/>
            <person name="Miyauchi S."/>
            <person name="Serrano A."/>
            <person name="Linde D."/>
            <person name="Babiker R."/>
            <person name="Drula E."/>
            <person name="Ayuso-Fernandez I."/>
            <person name="Pacheco R."/>
            <person name="Padilla G."/>
            <person name="Ferreira P."/>
            <person name="Barriuso J."/>
            <person name="Kellner H."/>
            <person name="Castanera R."/>
            <person name="Alfaro M."/>
            <person name="Ramirez L."/>
            <person name="Pisabarro A.G."/>
            <person name="Kuo A."/>
            <person name="Tritt A."/>
            <person name="Lipzen A."/>
            <person name="He G."/>
            <person name="Yan M."/>
            <person name="Ng V."/>
            <person name="Cullen D."/>
            <person name="Martin F."/>
            <person name="Rosso M.-N."/>
            <person name="Henrissat B."/>
            <person name="Hibbett D."/>
            <person name="Martinez A.T."/>
            <person name="Grigoriev I.V."/>
        </authorList>
    </citation>
    <scope>NUCLEOTIDE SEQUENCE</scope>
    <source>
        <strain evidence="1">AH 44721</strain>
    </source>
</reference>
<sequence>VTPEYPSSAQAVINWWQAVVAWTGFCSTSTIPYQNFADWIEYSNLPGVCPAVLSCDPALNASLPACVPQEATDNGSCAEMVNQCSIGAGDASKIFSSEYCVLSAFCYSQSTVDVLIEQLHKEDYLSTSPPVLSASQPRLSQSVFNTISNGNSVVSQQNAIDAYYGLLTNTIQYCGGPPGAETACPSGTSGPYPTDASYVIDFWERISAWTGFCATREIPYQNLADYLQFS</sequence>
<dbReference type="EMBL" id="JADNYJ010000071">
    <property type="protein sequence ID" value="KAF8891607.1"/>
    <property type="molecule type" value="Genomic_DNA"/>
</dbReference>
<keyword evidence="2" id="KW-1185">Reference proteome</keyword>
<gene>
    <name evidence="1" type="ORF">CPB84DRAFT_1683292</name>
</gene>
<comment type="caution">
    <text evidence="1">The sequence shown here is derived from an EMBL/GenBank/DDBJ whole genome shotgun (WGS) entry which is preliminary data.</text>
</comment>
<evidence type="ECO:0000313" key="2">
    <source>
        <dbReference type="Proteomes" id="UP000724874"/>
    </source>
</evidence>
<feature type="non-terminal residue" evidence="1">
    <location>
        <position position="230"/>
    </location>
</feature>
<accession>A0A9P5TL82</accession>
<dbReference type="AlphaFoldDB" id="A0A9P5TL82"/>